<evidence type="ECO:0008006" key="4">
    <source>
        <dbReference type="Google" id="ProtNLM"/>
    </source>
</evidence>
<evidence type="ECO:0000313" key="3">
    <source>
        <dbReference type="Proteomes" id="UP000298663"/>
    </source>
</evidence>
<reference evidence="2 3" key="1">
    <citation type="journal article" date="2015" name="Genome Biol.">
        <title>Comparative genomics of Steinernema reveals deeply conserved gene regulatory networks.</title>
        <authorList>
            <person name="Dillman A.R."/>
            <person name="Macchietto M."/>
            <person name="Porter C.F."/>
            <person name="Rogers A."/>
            <person name="Williams B."/>
            <person name="Antoshechkin I."/>
            <person name="Lee M.M."/>
            <person name="Goodwin Z."/>
            <person name="Lu X."/>
            <person name="Lewis E.E."/>
            <person name="Goodrich-Blair H."/>
            <person name="Stock S.P."/>
            <person name="Adams B.J."/>
            <person name="Sternberg P.W."/>
            <person name="Mortazavi A."/>
        </authorList>
    </citation>
    <scope>NUCLEOTIDE SEQUENCE [LARGE SCALE GENOMIC DNA]</scope>
    <source>
        <strain evidence="2 3">ALL</strain>
    </source>
</reference>
<dbReference type="EMBL" id="AZBU02000004">
    <property type="protein sequence ID" value="TKR81106.1"/>
    <property type="molecule type" value="Genomic_DNA"/>
</dbReference>
<organism evidence="2 3">
    <name type="scientific">Steinernema carpocapsae</name>
    <name type="common">Entomopathogenic nematode</name>
    <dbReference type="NCBI Taxonomy" id="34508"/>
    <lineage>
        <taxon>Eukaryota</taxon>
        <taxon>Metazoa</taxon>
        <taxon>Ecdysozoa</taxon>
        <taxon>Nematoda</taxon>
        <taxon>Chromadorea</taxon>
        <taxon>Rhabditida</taxon>
        <taxon>Tylenchina</taxon>
        <taxon>Panagrolaimomorpha</taxon>
        <taxon>Strongyloidoidea</taxon>
        <taxon>Steinernematidae</taxon>
        <taxon>Steinernema</taxon>
    </lineage>
</organism>
<keyword evidence="1" id="KW-0472">Membrane</keyword>
<evidence type="ECO:0000256" key="1">
    <source>
        <dbReference type="SAM" id="Phobius"/>
    </source>
</evidence>
<sequence>MTTTKITTCRNRIFYSPSLRLKRAFASPLLRHTSLSSALFCICSRAASAAVLSAATFFAASMAFLSAASSALLPAASAAAFFAAPAMFFSSAFVVFSIIVAMILKQRVALKMRKENSFKQNDNPTNHPKTNAELPLSLSLLAHT</sequence>
<feature type="transmembrane region" description="Helical" evidence="1">
    <location>
        <begin position="49"/>
        <end position="73"/>
    </location>
</feature>
<reference evidence="2 3" key="2">
    <citation type="journal article" date="2019" name="G3 (Bethesda)">
        <title>Hybrid Assembly of the Genome of the Entomopathogenic Nematode Steinernema carpocapsae Identifies the X-Chromosome.</title>
        <authorList>
            <person name="Serra L."/>
            <person name="Macchietto M."/>
            <person name="Macias-Munoz A."/>
            <person name="McGill C.J."/>
            <person name="Rodriguez I.M."/>
            <person name="Rodriguez B."/>
            <person name="Murad R."/>
            <person name="Mortazavi A."/>
        </authorList>
    </citation>
    <scope>NUCLEOTIDE SEQUENCE [LARGE SCALE GENOMIC DNA]</scope>
    <source>
        <strain evidence="2 3">ALL</strain>
    </source>
</reference>
<dbReference type="AlphaFoldDB" id="A0A4U5NEM8"/>
<feature type="transmembrane region" description="Helical" evidence="1">
    <location>
        <begin position="79"/>
        <end position="104"/>
    </location>
</feature>
<name>A0A4U5NEM8_STECR</name>
<keyword evidence="3" id="KW-1185">Reference proteome</keyword>
<evidence type="ECO:0000313" key="2">
    <source>
        <dbReference type="EMBL" id="TKR81106.1"/>
    </source>
</evidence>
<comment type="caution">
    <text evidence="2">The sequence shown here is derived from an EMBL/GenBank/DDBJ whole genome shotgun (WGS) entry which is preliminary data.</text>
</comment>
<proteinExistence type="predicted"/>
<keyword evidence="1" id="KW-1133">Transmembrane helix</keyword>
<protein>
    <recommendedName>
        <fullName evidence="4">Transmembrane protein</fullName>
    </recommendedName>
</protein>
<keyword evidence="1" id="KW-0812">Transmembrane</keyword>
<dbReference type="Proteomes" id="UP000298663">
    <property type="component" value="Unassembled WGS sequence"/>
</dbReference>
<gene>
    <name evidence="2" type="ORF">L596_015041</name>
</gene>
<accession>A0A4U5NEM8</accession>